<reference evidence="2 3" key="1">
    <citation type="submission" date="2019-02" db="EMBL/GenBank/DDBJ databases">
        <title>Genome sequencing of the rare red list fungi Dentipellis fragilis.</title>
        <authorList>
            <person name="Buettner E."/>
            <person name="Kellner H."/>
        </authorList>
    </citation>
    <scope>NUCLEOTIDE SEQUENCE [LARGE SCALE GENOMIC DNA]</scope>
    <source>
        <strain evidence="2 3">DSM 105465</strain>
    </source>
</reference>
<feature type="chain" id="PRO_5021392770" evidence="1">
    <location>
        <begin position="25"/>
        <end position="149"/>
    </location>
</feature>
<accession>A0A4Y9YJ19</accession>
<protein>
    <submittedName>
        <fullName evidence="2">Uncharacterized protein</fullName>
    </submittedName>
</protein>
<feature type="signal peptide" evidence="1">
    <location>
        <begin position="1"/>
        <end position="24"/>
    </location>
</feature>
<dbReference type="Proteomes" id="UP000298327">
    <property type="component" value="Unassembled WGS sequence"/>
</dbReference>
<proteinExistence type="predicted"/>
<evidence type="ECO:0000256" key="1">
    <source>
        <dbReference type="SAM" id="SignalP"/>
    </source>
</evidence>
<organism evidence="2 3">
    <name type="scientific">Dentipellis fragilis</name>
    <dbReference type="NCBI Taxonomy" id="205917"/>
    <lineage>
        <taxon>Eukaryota</taxon>
        <taxon>Fungi</taxon>
        <taxon>Dikarya</taxon>
        <taxon>Basidiomycota</taxon>
        <taxon>Agaricomycotina</taxon>
        <taxon>Agaricomycetes</taxon>
        <taxon>Russulales</taxon>
        <taxon>Hericiaceae</taxon>
        <taxon>Dentipellis</taxon>
    </lineage>
</organism>
<gene>
    <name evidence="2" type="ORF">EVG20_g6910</name>
</gene>
<dbReference type="EMBL" id="SEOQ01000490">
    <property type="protein sequence ID" value="TFY61818.1"/>
    <property type="molecule type" value="Genomic_DNA"/>
</dbReference>
<sequence length="149" mass="16142">MPAPMLVPLVTLVRLHPLALRAFAYTFVPKCVSSTCTLVLPCISTIVSRCRPSHALAFTIAFARAHTLAFALLIVPTMPILDTSLFPSQVDVTAPAPLCILVRLSAWLCPLACIHFLSSVRVLAHRLIHCARAPCACSPVCSPLHLRHT</sequence>
<dbReference type="AlphaFoldDB" id="A0A4Y9YJ19"/>
<evidence type="ECO:0000313" key="2">
    <source>
        <dbReference type="EMBL" id="TFY61818.1"/>
    </source>
</evidence>
<name>A0A4Y9YJ19_9AGAM</name>
<keyword evidence="1" id="KW-0732">Signal</keyword>
<evidence type="ECO:0000313" key="3">
    <source>
        <dbReference type="Proteomes" id="UP000298327"/>
    </source>
</evidence>
<keyword evidence="3" id="KW-1185">Reference proteome</keyword>
<comment type="caution">
    <text evidence="2">The sequence shown here is derived from an EMBL/GenBank/DDBJ whole genome shotgun (WGS) entry which is preliminary data.</text>
</comment>